<feature type="compositionally biased region" description="Basic residues" evidence="1">
    <location>
        <begin position="165"/>
        <end position="175"/>
    </location>
</feature>
<dbReference type="GO" id="GO:0006744">
    <property type="term" value="P:ubiquinone biosynthetic process"/>
    <property type="evidence" value="ECO:0007669"/>
    <property type="project" value="TreeGrafter"/>
</dbReference>
<dbReference type="OrthoDB" id="2672347at2759"/>
<organism evidence="2 3">
    <name type="scientific">Microbotryum intermedium</name>
    <dbReference type="NCBI Taxonomy" id="269621"/>
    <lineage>
        <taxon>Eukaryota</taxon>
        <taxon>Fungi</taxon>
        <taxon>Dikarya</taxon>
        <taxon>Basidiomycota</taxon>
        <taxon>Pucciniomycotina</taxon>
        <taxon>Microbotryomycetes</taxon>
        <taxon>Microbotryales</taxon>
        <taxon>Microbotryaceae</taxon>
        <taxon>Microbotryum</taxon>
    </lineage>
</organism>
<dbReference type="STRING" id="269621.A0A238FPL5"/>
<feature type="region of interest" description="Disordered" evidence="1">
    <location>
        <begin position="243"/>
        <end position="314"/>
    </location>
</feature>
<sequence>MFDRRSSAQKLKLKLKCAQASVCFSLAQSRFAKNPSRLFGSFSLTLIFWPTECLLPLDSTLPNRSVSQKADPTQVTQQTAGLLRNAWRSSMIKARRSSRLVLATAWQLATSTAAARSTRSTPLLQSHPAAAEVVGNNPLARATAPAPARAPDDDLAAVREPAFKARPHQPQRRHERLSPLSPSPPTPTTAPSRSGFLSDLAPGLSDGPAVLAPVDPHMKAALRTRASQRQSQPEVVVLSPDLASASTSLRPSSPPPLGDKLPHAPALPLIEPTSSSVHHVKQSDASSHGAPDVQCLGKPTGPQSPPGPDQQAIDDWASSVRPQREPSLLATHSDNSSGGSDASPSHMTSASLDRLGSAPRMMKASKVPASQLGRLLHYGGLAAGLGFGAASEAIKRVSFGAAERDHASSLFMSEANVRRLVDKLSRMRGAALKLGQFMSIQDTKILPDQVEDILKRVQNSANYMPFEQTEVCNVQQGATNQTNACADLFPPLIIL</sequence>
<keyword evidence="3" id="KW-1185">Reference proteome</keyword>
<dbReference type="Proteomes" id="UP000198372">
    <property type="component" value="Unassembled WGS sequence"/>
</dbReference>
<proteinExistence type="predicted"/>
<dbReference type="InterPro" id="IPR051409">
    <property type="entry name" value="Atypical_kinase_ADCK"/>
</dbReference>
<dbReference type="PANTHER" id="PTHR43851:SF3">
    <property type="entry name" value="COENZYME Q8"/>
    <property type="match status" value="1"/>
</dbReference>
<feature type="compositionally biased region" description="Polar residues" evidence="1">
    <location>
        <begin position="330"/>
        <end position="351"/>
    </location>
</feature>
<protein>
    <submittedName>
        <fullName evidence="2">BQ2448_6961 protein</fullName>
    </submittedName>
</protein>
<reference evidence="3" key="1">
    <citation type="submission" date="2016-09" db="EMBL/GenBank/DDBJ databases">
        <authorList>
            <person name="Jeantristanb JTB J.-T."/>
            <person name="Ricardo R."/>
        </authorList>
    </citation>
    <scope>NUCLEOTIDE SEQUENCE [LARGE SCALE GENOMIC DNA]</scope>
</reference>
<dbReference type="PANTHER" id="PTHR43851">
    <property type="match status" value="1"/>
</dbReference>
<dbReference type="AlphaFoldDB" id="A0A238FPL5"/>
<evidence type="ECO:0000313" key="2">
    <source>
        <dbReference type="EMBL" id="SCV73036.1"/>
    </source>
</evidence>
<evidence type="ECO:0000256" key="1">
    <source>
        <dbReference type="SAM" id="MobiDB-lite"/>
    </source>
</evidence>
<evidence type="ECO:0000313" key="3">
    <source>
        <dbReference type="Proteomes" id="UP000198372"/>
    </source>
</evidence>
<dbReference type="EMBL" id="FMSP01000017">
    <property type="protein sequence ID" value="SCV73036.1"/>
    <property type="molecule type" value="Genomic_DNA"/>
</dbReference>
<feature type="region of interest" description="Disordered" evidence="1">
    <location>
        <begin position="328"/>
        <end position="352"/>
    </location>
</feature>
<name>A0A238FPL5_9BASI</name>
<feature type="region of interest" description="Disordered" evidence="1">
    <location>
        <begin position="163"/>
        <end position="202"/>
    </location>
</feature>
<gene>
    <name evidence="2" type="ORF">BQ2448_6961</name>
</gene>
<accession>A0A238FPL5</accession>